<evidence type="ECO:0000313" key="2">
    <source>
        <dbReference type="Proteomes" id="UP000217153"/>
    </source>
</evidence>
<gene>
    <name evidence="1" type="ORF">B1s21122_05475</name>
</gene>
<name>A0A249JZ19_9ACTN</name>
<dbReference type="Pfam" id="PF04417">
    <property type="entry name" value="DUF501"/>
    <property type="match status" value="1"/>
</dbReference>
<dbReference type="AlphaFoldDB" id="A0A249JZ19"/>
<dbReference type="EMBL" id="CP016768">
    <property type="protein sequence ID" value="ASY09765.1"/>
    <property type="molecule type" value="Genomic_DNA"/>
</dbReference>
<dbReference type="Proteomes" id="UP000217153">
    <property type="component" value="Chromosome"/>
</dbReference>
<dbReference type="RefSeq" id="WP_095681070.1">
    <property type="nucleotide sequence ID" value="NZ_CP016768.2"/>
</dbReference>
<protein>
    <submittedName>
        <fullName evidence="1">DUF501 domain-containing protein</fullName>
    </submittedName>
</protein>
<sequence length="185" mass="19794">MVKPVDAFVAEKPTDKDLETVAAQLGRAPRDVSAVAHRCPCGQVDVVQTPPRLADGTPFPTFYYATCPRLTGAISTLESSGLMTQMNERLQNDPQLAGEYLAAHVDYEAARSALAKQENLEVPEITGVTAGGMPDRVKCLHSLVAHSLAAGVGVNPLGDEALSALEPWWLNKPCSEISNLLDEVE</sequence>
<organism evidence="1 2">
    <name type="scientific">Candidatus Nanopelagicus limnae</name>
    <dbReference type="NCBI Taxonomy" id="1884634"/>
    <lineage>
        <taxon>Bacteria</taxon>
        <taxon>Bacillati</taxon>
        <taxon>Actinomycetota</taxon>
        <taxon>Actinomycetes</taxon>
        <taxon>Candidatus Nanopelagicales</taxon>
        <taxon>Candidatus Nanopelagicaceae</taxon>
        <taxon>Candidatus Nanopelagicus</taxon>
    </lineage>
</organism>
<dbReference type="OrthoDB" id="13546at2"/>
<evidence type="ECO:0000313" key="1">
    <source>
        <dbReference type="EMBL" id="ASY09765.1"/>
    </source>
</evidence>
<dbReference type="PANTHER" id="PTHR37163">
    <property type="entry name" value="CONSERVED PROTEIN"/>
    <property type="match status" value="1"/>
</dbReference>
<dbReference type="InterPro" id="IPR007511">
    <property type="entry name" value="DUF501"/>
</dbReference>
<keyword evidence="2" id="KW-1185">Reference proteome</keyword>
<reference evidence="2" key="1">
    <citation type="submission" date="2016-10" db="EMBL/GenBank/DDBJ databases">
        <title>High microdiversification within the ubiquitous acI lineage of Actinobacteria.</title>
        <authorList>
            <person name="Neuenschwander S.M."/>
            <person name="Salcher M."/>
            <person name="Ghai R."/>
            <person name="Pernthaler J."/>
        </authorList>
    </citation>
    <scope>NUCLEOTIDE SEQUENCE [LARGE SCALE GENOMIC DNA]</scope>
</reference>
<dbReference type="KEGG" id="abam:B1s21122_05475"/>
<dbReference type="PANTHER" id="PTHR37163:SF1">
    <property type="entry name" value="DUF501 DOMAIN-CONTAINING PROTEIN"/>
    <property type="match status" value="1"/>
</dbReference>
<proteinExistence type="predicted"/>
<accession>A0A249JZ19</accession>